<dbReference type="PANTHER" id="PTHR30313:SF2">
    <property type="entry name" value="DNA PRIMASE"/>
    <property type="match status" value="1"/>
</dbReference>
<evidence type="ECO:0000256" key="7">
    <source>
        <dbReference type="ARBA" id="ARBA00022771"/>
    </source>
</evidence>
<keyword evidence="3 12" id="KW-0808">Transferase</keyword>
<evidence type="ECO:0000256" key="5">
    <source>
        <dbReference type="ARBA" id="ARBA00022705"/>
    </source>
</evidence>
<keyword evidence="8 12" id="KW-0862">Zinc</keyword>
<keyword evidence="2 12" id="KW-0639">Primosome</keyword>
<evidence type="ECO:0000256" key="9">
    <source>
        <dbReference type="ARBA" id="ARBA00022842"/>
    </source>
</evidence>
<evidence type="ECO:0000256" key="12">
    <source>
        <dbReference type="HAMAP-Rule" id="MF_00974"/>
    </source>
</evidence>
<dbReference type="InterPro" id="IPR006295">
    <property type="entry name" value="DNA_primase_DnaG"/>
</dbReference>
<evidence type="ECO:0000256" key="2">
    <source>
        <dbReference type="ARBA" id="ARBA00022515"/>
    </source>
</evidence>
<dbReference type="Gene3D" id="1.10.860.10">
    <property type="entry name" value="DNAb Helicase, Chain A"/>
    <property type="match status" value="1"/>
</dbReference>
<evidence type="ECO:0000259" key="15">
    <source>
        <dbReference type="PROSITE" id="PS50880"/>
    </source>
</evidence>
<dbReference type="InterPro" id="IPR036977">
    <property type="entry name" value="DNA_primase_Znf_CHC2"/>
</dbReference>
<dbReference type="Proteomes" id="UP000886725">
    <property type="component" value="Unassembled WGS sequence"/>
</dbReference>
<dbReference type="NCBIfam" id="TIGR01391">
    <property type="entry name" value="dnaG"/>
    <property type="match status" value="1"/>
</dbReference>
<keyword evidence="4 12" id="KW-0548">Nucleotidyltransferase</keyword>
<evidence type="ECO:0000313" key="16">
    <source>
        <dbReference type="EMBL" id="HIQ64934.1"/>
    </source>
</evidence>
<keyword evidence="6 12" id="KW-0479">Metal-binding</keyword>
<dbReference type="InterPro" id="IPR016136">
    <property type="entry name" value="DNA_helicase_N/primase_C"/>
</dbReference>
<comment type="function">
    <text evidence="12 13">RNA polymerase that catalyzes the synthesis of short RNA molecules used as primers for DNA polymerase during DNA replication.</text>
</comment>
<dbReference type="InterPro" id="IPR013264">
    <property type="entry name" value="DNAG_N"/>
</dbReference>
<accession>A0A9D0YZJ2</accession>
<dbReference type="Pfam" id="PF10410">
    <property type="entry name" value="DnaB_bind"/>
    <property type="match status" value="1"/>
</dbReference>
<comment type="cofactor">
    <cofactor evidence="12 13 14">
        <name>Zn(2+)</name>
        <dbReference type="ChEBI" id="CHEBI:29105"/>
    </cofactor>
    <text evidence="12 13 14">Binds 1 zinc ion per monomer.</text>
</comment>
<keyword evidence="9" id="KW-0460">Magnesium</keyword>
<gene>
    <name evidence="12" type="primary">dnaG</name>
    <name evidence="16" type="ORF">IAC85_04255</name>
</gene>
<dbReference type="EMBL" id="DVFU01000081">
    <property type="protein sequence ID" value="HIQ64934.1"/>
    <property type="molecule type" value="Genomic_DNA"/>
</dbReference>
<comment type="domain">
    <text evidence="12">Contains an N-terminal zinc-binding domain, a central core domain that contains the primase activity, and a C-terminal DnaB-binding domain.</text>
</comment>
<dbReference type="Pfam" id="PF13155">
    <property type="entry name" value="Toprim_2"/>
    <property type="match status" value="1"/>
</dbReference>
<feature type="domain" description="Toprim" evidence="15">
    <location>
        <begin position="248"/>
        <end position="329"/>
    </location>
</feature>
<dbReference type="GO" id="GO:0003899">
    <property type="term" value="F:DNA-directed RNA polymerase activity"/>
    <property type="evidence" value="ECO:0007669"/>
    <property type="project" value="UniProtKB-UniRule"/>
</dbReference>
<dbReference type="InterPro" id="IPR002694">
    <property type="entry name" value="Znf_CHC2"/>
</dbReference>
<dbReference type="InterPro" id="IPR006171">
    <property type="entry name" value="TOPRIM_dom"/>
</dbReference>
<evidence type="ECO:0000313" key="17">
    <source>
        <dbReference type="Proteomes" id="UP000886725"/>
    </source>
</evidence>
<dbReference type="GO" id="GO:0005737">
    <property type="term" value="C:cytoplasm"/>
    <property type="evidence" value="ECO:0007669"/>
    <property type="project" value="TreeGrafter"/>
</dbReference>
<keyword evidence="5 12" id="KW-0235">DNA replication</keyword>
<dbReference type="PROSITE" id="PS50880">
    <property type="entry name" value="TOPRIM"/>
    <property type="match status" value="1"/>
</dbReference>
<dbReference type="Pfam" id="PF01807">
    <property type="entry name" value="Zn_ribbon_DnaG"/>
    <property type="match status" value="1"/>
</dbReference>
<comment type="subunit">
    <text evidence="12">Monomer. Interacts with DnaB.</text>
</comment>
<dbReference type="GO" id="GO:1990077">
    <property type="term" value="C:primosome complex"/>
    <property type="evidence" value="ECO:0007669"/>
    <property type="project" value="UniProtKB-KW"/>
</dbReference>
<dbReference type="SUPFAM" id="SSF57783">
    <property type="entry name" value="Zinc beta-ribbon"/>
    <property type="match status" value="1"/>
</dbReference>
<evidence type="ECO:0000256" key="13">
    <source>
        <dbReference type="PIRNR" id="PIRNR002811"/>
    </source>
</evidence>
<comment type="catalytic activity">
    <reaction evidence="12">
        <text>ssDNA + n NTP = ssDNA/pppN(pN)n-1 hybrid + (n-1) diphosphate.</text>
        <dbReference type="EC" id="2.7.7.101"/>
    </reaction>
</comment>
<dbReference type="HAMAP" id="MF_00974">
    <property type="entry name" value="DNA_primase_DnaG"/>
    <property type="match status" value="1"/>
</dbReference>
<organism evidence="16 17">
    <name type="scientific">Candidatus Faecenecus gallistercoris</name>
    <dbReference type="NCBI Taxonomy" id="2840793"/>
    <lineage>
        <taxon>Bacteria</taxon>
        <taxon>Bacillati</taxon>
        <taxon>Bacillota</taxon>
        <taxon>Bacillota incertae sedis</taxon>
        <taxon>Candidatus Faecenecus</taxon>
    </lineage>
</organism>
<dbReference type="SMART" id="SM00400">
    <property type="entry name" value="ZnF_CHCC"/>
    <property type="match status" value="1"/>
</dbReference>
<name>A0A9D0YZJ2_9FIRM</name>
<evidence type="ECO:0000256" key="10">
    <source>
        <dbReference type="ARBA" id="ARBA00023125"/>
    </source>
</evidence>
<evidence type="ECO:0000256" key="14">
    <source>
        <dbReference type="PIRSR" id="PIRSR002811-1"/>
    </source>
</evidence>
<dbReference type="InterPro" id="IPR050219">
    <property type="entry name" value="DnaG_primase"/>
</dbReference>
<evidence type="ECO:0000256" key="1">
    <source>
        <dbReference type="ARBA" id="ARBA00022478"/>
    </source>
</evidence>
<comment type="similarity">
    <text evidence="12 13">Belongs to the DnaG primase family.</text>
</comment>
<evidence type="ECO:0000256" key="8">
    <source>
        <dbReference type="ARBA" id="ARBA00022833"/>
    </source>
</evidence>
<keyword evidence="1 12" id="KW-0240">DNA-directed RNA polymerase</keyword>
<reference evidence="16" key="2">
    <citation type="journal article" date="2021" name="PeerJ">
        <title>Extensive microbial diversity within the chicken gut microbiome revealed by metagenomics and culture.</title>
        <authorList>
            <person name="Gilroy R."/>
            <person name="Ravi A."/>
            <person name="Getino M."/>
            <person name="Pursley I."/>
            <person name="Horton D.L."/>
            <person name="Alikhan N.F."/>
            <person name="Baker D."/>
            <person name="Gharbi K."/>
            <person name="Hall N."/>
            <person name="Watson M."/>
            <person name="Adriaenssens E.M."/>
            <person name="Foster-Nyarko E."/>
            <person name="Jarju S."/>
            <person name="Secka A."/>
            <person name="Antonio M."/>
            <person name="Oren A."/>
            <person name="Chaudhuri R.R."/>
            <person name="La Ragione R."/>
            <person name="Hildebrand F."/>
            <person name="Pallen M.J."/>
        </authorList>
    </citation>
    <scope>NUCLEOTIDE SEQUENCE</scope>
    <source>
        <strain evidence="16">CHK165-10780</strain>
    </source>
</reference>
<evidence type="ECO:0000256" key="4">
    <source>
        <dbReference type="ARBA" id="ARBA00022695"/>
    </source>
</evidence>
<comment type="caution">
    <text evidence="16">The sequence shown here is derived from an EMBL/GenBank/DDBJ whole genome shotgun (WGS) entry which is preliminary data.</text>
</comment>
<dbReference type="CDD" id="cd03364">
    <property type="entry name" value="TOPRIM_DnaG_primases"/>
    <property type="match status" value="1"/>
</dbReference>
<dbReference type="GO" id="GO:0000428">
    <property type="term" value="C:DNA-directed RNA polymerase complex"/>
    <property type="evidence" value="ECO:0007669"/>
    <property type="project" value="UniProtKB-KW"/>
</dbReference>
<dbReference type="EC" id="2.7.7.101" evidence="12"/>
<dbReference type="Gene3D" id="3.90.580.10">
    <property type="entry name" value="Zinc finger, CHC2-type domain"/>
    <property type="match status" value="1"/>
</dbReference>
<dbReference type="GO" id="GO:0008270">
    <property type="term" value="F:zinc ion binding"/>
    <property type="evidence" value="ECO:0007669"/>
    <property type="project" value="UniProtKB-UniRule"/>
</dbReference>
<dbReference type="Pfam" id="PF08275">
    <property type="entry name" value="DNAG_N"/>
    <property type="match status" value="1"/>
</dbReference>
<keyword evidence="10 12" id="KW-0238">DNA-binding</keyword>
<evidence type="ECO:0000256" key="11">
    <source>
        <dbReference type="ARBA" id="ARBA00023163"/>
    </source>
</evidence>
<keyword evidence="7 12" id="KW-0863">Zinc-finger</keyword>
<dbReference type="Gene3D" id="3.40.1360.10">
    <property type="match status" value="1"/>
</dbReference>
<feature type="zinc finger region" description="CHC2-type" evidence="12 14">
    <location>
        <begin position="37"/>
        <end position="61"/>
    </location>
</feature>
<dbReference type="SMART" id="SM00493">
    <property type="entry name" value="TOPRIM"/>
    <property type="match status" value="1"/>
</dbReference>
<proteinExistence type="inferred from homology"/>
<keyword evidence="11 12" id="KW-0804">Transcription</keyword>
<sequence>MNEHDLIQSVRSKVDIVDVISSYIPLVQKGKNYFGVCPFHDDTNPSMSVSRSLQIYKCFSCGASGNVFNFVMDYEHITFKEALELLAKKAGIEVKGLKLKKENTQNEPYYKMYELALKFYQNNLNTSFGHDAKEYLKKRKIDDDVIKEFDIGLSLTSMDSLVKLLTDKGYSLDTLDKLGLASNEHDTYINRIMFPLWDLNGRVVGFSGRIYDNSKLNKYLNTKETPIFKKGELLYHYHVAREEVRTKKYVIVMEGFMDVIRASTIGYRNVVALMGTAMTKEQANLIKRLSNDVILCFDGDDAGRHATLVNGEELIQLGLNPKVIALENDYDPDTYIIDQGKERFDALVENAIYYSDFKIQSLKKDVNMNSDIDKANYINQVISEAAKISDEIRVEIILKNLAKEFDISYNTLEKRLQDVKEKAEIKPDKKEVETLPPKEKPRRSKYDLAAMAIIYYMLKSDKAIRLYRREELYFPTADERHLGSEIDYYRDTYGSLEVADLFTYFQDKKNLSSLLTEVLSLNLKEEISDEELEEYADVIRSYRLNEEVKRLQKMIKEEIDPLQKAVLAERIRKLKMGVE</sequence>
<dbReference type="SUPFAM" id="SSF56731">
    <property type="entry name" value="DNA primase core"/>
    <property type="match status" value="1"/>
</dbReference>
<dbReference type="InterPro" id="IPR030846">
    <property type="entry name" value="DnaG_bac"/>
</dbReference>
<dbReference type="PANTHER" id="PTHR30313">
    <property type="entry name" value="DNA PRIMASE"/>
    <property type="match status" value="1"/>
</dbReference>
<dbReference type="FunFam" id="3.90.580.10:FF:000001">
    <property type="entry name" value="DNA primase"/>
    <property type="match status" value="1"/>
</dbReference>
<reference evidence="16" key="1">
    <citation type="submission" date="2020-10" db="EMBL/GenBank/DDBJ databases">
        <authorList>
            <person name="Gilroy R."/>
        </authorList>
    </citation>
    <scope>NUCLEOTIDE SEQUENCE</scope>
    <source>
        <strain evidence="16">CHK165-10780</strain>
    </source>
</reference>
<protein>
    <recommendedName>
        <fullName evidence="12 13">DNA primase</fullName>
        <ecNumber evidence="12">2.7.7.101</ecNumber>
    </recommendedName>
</protein>
<evidence type="ECO:0000256" key="3">
    <source>
        <dbReference type="ARBA" id="ARBA00022679"/>
    </source>
</evidence>
<dbReference type="Gene3D" id="3.90.980.10">
    <property type="entry name" value="DNA primase, catalytic core, N-terminal domain"/>
    <property type="match status" value="1"/>
</dbReference>
<dbReference type="InterPro" id="IPR037068">
    <property type="entry name" value="DNA_primase_core_N_sf"/>
</dbReference>
<dbReference type="AlphaFoldDB" id="A0A9D0YZJ2"/>
<dbReference type="GO" id="GO:0006269">
    <property type="term" value="P:DNA replication, synthesis of primer"/>
    <property type="evidence" value="ECO:0007669"/>
    <property type="project" value="UniProtKB-UniRule"/>
</dbReference>
<dbReference type="PIRSF" id="PIRSF002811">
    <property type="entry name" value="DnaG"/>
    <property type="match status" value="1"/>
</dbReference>
<evidence type="ECO:0000256" key="6">
    <source>
        <dbReference type="ARBA" id="ARBA00022723"/>
    </source>
</evidence>
<dbReference type="GO" id="GO:0003677">
    <property type="term" value="F:DNA binding"/>
    <property type="evidence" value="ECO:0007669"/>
    <property type="project" value="UniProtKB-KW"/>
</dbReference>
<dbReference type="InterPro" id="IPR034151">
    <property type="entry name" value="TOPRIM_DnaG_bac"/>
</dbReference>
<dbReference type="InterPro" id="IPR019475">
    <property type="entry name" value="DNA_primase_DnaB-bd"/>
</dbReference>